<dbReference type="Gene3D" id="1.10.260.40">
    <property type="entry name" value="lambda repressor-like DNA-binding domains"/>
    <property type="match status" value="1"/>
</dbReference>
<organism evidence="2 3">
    <name type="scientific">Clostridium botulinum</name>
    <dbReference type="NCBI Taxonomy" id="1491"/>
    <lineage>
        <taxon>Bacteria</taxon>
        <taxon>Bacillati</taxon>
        <taxon>Bacillota</taxon>
        <taxon>Clostridia</taxon>
        <taxon>Eubacteriales</taxon>
        <taxon>Clostridiaceae</taxon>
        <taxon>Clostridium</taxon>
    </lineage>
</organism>
<feature type="domain" description="HTH cro/C1-type" evidence="1">
    <location>
        <begin position="7"/>
        <end position="62"/>
    </location>
</feature>
<dbReference type="Pfam" id="PF01381">
    <property type="entry name" value="HTH_3"/>
    <property type="match status" value="1"/>
</dbReference>
<dbReference type="RefSeq" id="WP_080292147.1">
    <property type="nucleotide sequence ID" value="NZ_CP069280.1"/>
</dbReference>
<protein>
    <submittedName>
        <fullName evidence="2">Helix-turn-helix transcriptional regulator</fullName>
    </submittedName>
</protein>
<dbReference type="EMBL" id="CP069280">
    <property type="protein sequence ID" value="QRI52474.1"/>
    <property type="molecule type" value="Genomic_DNA"/>
</dbReference>
<dbReference type="SUPFAM" id="SSF47413">
    <property type="entry name" value="lambda repressor-like DNA-binding domains"/>
    <property type="match status" value="1"/>
</dbReference>
<dbReference type="CDD" id="cd00093">
    <property type="entry name" value="HTH_XRE"/>
    <property type="match status" value="1"/>
</dbReference>
<evidence type="ECO:0000259" key="1">
    <source>
        <dbReference type="PROSITE" id="PS50943"/>
    </source>
</evidence>
<dbReference type="InterPro" id="IPR001387">
    <property type="entry name" value="Cro/C1-type_HTH"/>
</dbReference>
<accession>A0ABD7CH33</accession>
<gene>
    <name evidence="2" type="ORF">JQS73_13695</name>
</gene>
<dbReference type="PROSITE" id="PS50943">
    <property type="entry name" value="HTH_CROC1"/>
    <property type="match status" value="1"/>
</dbReference>
<name>A0ABD7CH33_CLOBO</name>
<sequence length="85" mass="10348">MKVVNRIKKIRKELNISQYELAKSLRFLNQSQFSKIENSKRGLRTEALIEILKELNTPINMFLREDEYKKLRERRIRDRINNINT</sequence>
<evidence type="ECO:0000313" key="2">
    <source>
        <dbReference type="EMBL" id="QRI52474.1"/>
    </source>
</evidence>
<dbReference type="Proteomes" id="UP000663464">
    <property type="component" value="Chromosome"/>
</dbReference>
<dbReference type="AlphaFoldDB" id="A0ABD7CH33"/>
<reference evidence="2 3" key="1">
    <citation type="journal article" date="2014" name="J. Infect. Dis.">
        <title>Molecular characterization of a novel botulinum neurotoxin type H gene.</title>
        <authorList>
            <person name="Dover N."/>
            <person name="Barash J.R."/>
            <person name="Hill K.K."/>
            <person name="Xie G."/>
            <person name="Arnon S.S."/>
        </authorList>
    </citation>
    <scope>NUCLEOTIDE SEQUENCE [LARGE SCALE GENOMIC DNA]</scope>
    <source>
        <strain evidence="2 3">IBCA10-7060</strain>
    </source>
</reference>
<dbReference type="SMART" id="SM00530">
    <property type="entry name" value="HTH_XRE"/>
    <property type="match status" value="1"/>
</dbReference>
<proteinExistence type="predicted"/>
<dbReference type="InterPro" id="IPR010982">
    <property type="entry name" value="Lambda_DNA-bd_dom_sf"/>
</dbReference>
<evidence type="ECO:0000313" key="3">
    <source>
        <dbReference type="Proteomes" id="UP000663464"/>
    </source>
</evidence>